<name>A0ABT0QL39_9FLAO</name>
<protein>
    <recommendedName>
        <fullName evidence="3">Cell wall anchor protein</fullName>
    </recommendedName>
</protein>
<evidence type="ECO:0000313" key="2">
    <source>
        <dbReference type="Proteomes" id="UP001165381"/>
    </source>
</evidence>
<reference evidence="1" key="1">
    <citation type="submission" date="2022-05" db="EMBL/GenBank/DDBJ databases">
        <authorList>
            <person name="Park J.-S."/>
        </authorList>
    </citation>
    <scope>NUCLEOTIDE SEQUENCE</scope>
    <source>
        <strain evidence="1">2012CJ34-3</strain>
    </source>
</reference>
<sequence>MRYIKTSSFFYLKATFLFVLIFVLPANVFSQVGIGTTSPNASSILDISSTTQGLLAPRMTTTQRLAISTPAEGLLVFDINLDAFYYYDVDSVEWKKMITSTNYRDNYVLVKSEADFPAASGGIITLDENVLYEINGNITMTNSIDLNNATIIGHDIGEDILTMATGTLFVGNKGGELKNITLTASGGSVFNLDNSAQDQELIVITINISNSANLGTIKGYHLVSFSNCEYKGNVTGITFDSIKDLVLLNQEWLNSNSGIYETFTGTFDIVEKESGFSDVAIGVTAIDVSSNPILNRGEMLGVVFSGSGTYVNKYTTVASPFSFSNEWEIDCAAIPVESDIVAAGYYHMTGNATVTPLTTSNVPVKILGTTIADNLFRTTSTSNNLTYVGHKVREFEIICTGTLNHTVNNARKYEFHVFKNGVVVPAISAERRFSKNDLGNFAIAGVLTLEPNDYIEVCVSINNVSGVSDCLVERLSVLLK</sequence>
<proteinExistence type="predicted"/>
<dbReference type="RefSeq" id="WP_249973999.1">
    <property type="nucleotide sequence ID" value="NZ_JAMFLZ010000011.1"/>
</dbReference>
<gene>
    <name evidence="1" type="ORF">M3P09_16780</name>
</gene>
<dbReference type="Proteomes" id="UP001165381">
    <property type="component" value="Unassembled WGS sequence"/>
</dbReference>
<dbReference type="EMBL" id="JAMFLZ010000011">
    <property type="protein sequence ID" value="MCL6296665.1"/>
    <property type="molecule type" value="Genomic_DNA"/>
</dbReference>
<keyword evidence="2" id="KW-1185">Reference proteome</keyword>
<accession>A0ABT0QL39</accession>
<evidence type="ECO:0000313" key="1">
    <source>
        <dbReference type="EMBL" id="MCL6296665.1"/>
    </source>
</evidence>
<comment type="caution">
    <text evidence="1">The sequence shown here is derived from an EMBL/GenBank/DDBJ whole genome shotgun (WGS) entry which is preliminary data.</text>
</comment>
<evidence type="ECO:0008006" key="3">
    <source>
        <dbReference type="Google" id="ProtNLM"/>
    </source>
</evidence>
<organism evidence="1 2">
    <name type="scientific">Jejuia spongiicola</name>
    <dbReference type="NCBI Taxonomy" id="2942207"/>
    <lineage>
        <taxon>Bacteria</taxon>
        <taxon>Pseudomonadati</taxon>
        <taxon>Bacteroidota</taxon>
        <taxon>Flavobacteriia</taxon>
        <taxon>Flavobacteriales</taxon>
        <taxon>Flavobacteriaceae</taxon>
        <taxon>Jejuia</taxon>
    </lineage>
</organism>